<organism evidence="1 2">
    <name type="scientific">Ereboglobus luteus</name>
    <dbReference type="NCBI Taxonomy" id="1796921"/>
    <lineage>
        <taxon>Bacteria</taxon>
        <taxon>Pseudomonadati</taxon>
        <taxon>Verrucomicrobiota</taxon>
        <taxon>Opitutia</taxon>
        <taxon>Opitutales</taxon>
        <taxon>Opitutaceae</taxon>
        <taxon>Ereboglobus</taxon>
    </lineage>
</organism>
<dbReference type="AlphaFoldDB" id="A0A2U8E501"/>
<dbReference type="EMBL" id="CP023004">
    <property type="protein sequence ID" value="AWI09890.1"/>
    <property type="molecule type" value="Genomic_DNA"/>
</dbReference>
<dbReference type="GO" id="GO:0003700">
    <property type="term" value="F:DNA-binding transcription factor activity"/>
    <property type="evidence" value="ECO:0007669"/>
    <property type="project" value="InterPro"/>
</dbReference>
<evidence type="ECO:0000313" key="2">
    <source>
        <dbReference type="Proteomes" id="UP000244896"/>
    </source>
</evidence>
<dbReference type="Proteomes" id="UP000244896">
    <property type="component" value="Chromosome"/>
</dbReference>
<reference evidence="1 2" key="1">
    <citation type="journal article" date="2018" name="Syst. Appl. Microbiol.">
        <title>Ereboglobus luteus gen. nov. sp. nov. from cockroach guts, and new insights into the oxygen relationship of the genera Opitutus and Didymococcus (Verrucomicrobia: Opitutaceae).</title>
        <authorList>
            <person name="Tegtmeier D."/>
            <person name="Belitz A."/>
            <person name="Radek R."/>
            <person name="Heimerl T."/>
            <person name="Brune A."/>
        </authorList>
    </citation>
    <scope>NUCLEOTIDE SEQUENCE [LARGE SCALE GENOMIC DNA]</scope>
    <source>
        <strain evidence="1 2">Ho45</strain>
    </source>
</reference>
<dbReference type="Gene3D" id="1.10.1740.10">
    <property type="match status" value="1"/>
</dbReference>
<dbReference type="InterPro" id="IPR013325">
    <property type="entry name" value="RNA_pol_sigma_r2"/>
</dbReference>
<name>A0A2U8E501_9BACT</name>
<dbReference type="GO" id="GO:0006352">
    <property type="term" value="P:DNA-templated transcription initiation"/>
    <property type="evidence" value="ECO:0007669"/>
    <property type="project" value="InterPro"/>
</dbReference>
<protein>
    <recommendedName>
        <fullName evidence="3">RNA polymerase subunit sigma-24</fullName>
    </recommendedName>
</protein>
<proteinExistence type="predicted"/>
<dbReference type="OrthoDB" id="128557at2"/>
<accession>A0A2U8E501</accession>
<keyword evidence="2" id="KW-1185">Reference proteome</keyword>
<evidence type="ECO:0000313" key="1">
    <source>
        <dbReference type="EMBL" id="AWI09890.1"/>
    </source>
</evidence>
<dbReference type="SUPFAM" id="SSF88946">
    <property type="entry name" value="Sigma2 domain of RNA polymerase sigma factors"/>
    <property type="match status" value="1"/>
</dbReference>
<gene>
    <name evidence="1" type="ORF">CKA38_12085</name>
</gene>
<dbReference type="KEGG" id="elut:CKA38_12085"/>
<evidence type="ECO:0008006" key="3">
    <source>
        <dbReference type="Google" id="ProtNLM"/>
    </source>
</evidence>
<sequence length="244" mass="26919">MQSPLSNSPTCAAFATTQWNVVYAAAQSQQAGARDALTQLCHNYWTPLYAFARRQGLGPHNARDLVQGFFESLLANRTYANATPTRGKFRTFLIGGLKHYQNGLRDRANAQKRGGGIAVLPLDENIAESHYAANSASLTPEKIYERQWALAVIDHALDNLRAEFDEAGERATFDTMAPFLTGDSEQSYDSASAALGVTPSAFKAQLHRLRVRFRAHLRREIAGTVGTPLEIDEEMRHLRAALVS</sequence>
<dbReference type="RefSeq" id="WP_108825704.1">
    <property type="nucleotide sequence ID" value="NZ_CP023004.1"/>
</dbReference>